<evidence type="ECO:0000256" key="1">
    <source>
        <dbReference type="ARBA" id="ARBA00006171"/>
    </source>
</evidence>
<proteinExistence type="inferred from homology"/>
<dbReference type="Pfam" id="PF03632">
    <property type="entry name" value="Glyco_hydro_65m"/>
    <property type="match status" value="1"/>
</dbReference>
<reference evidence="7 8" key="1">
    <citation type="journal article" date="2014" name="Int. J. Syst. Evol. Microbiol.">
        <title>Arthrobacter pityocampae sp. nov., isolated from Thaumetopoea pityocampa (Lep., Thaumetopoeidae).</title>
        <authorList>
            <person name="Ince I.A."/>
            <person name="Demirbag Z."/>
            <person name="Kati H."/>
        </authorList>
    </citation>
    <scope>NUCLEOTIDE SEQUENCE [LARGE SCALE GENOMIC DNA]</scope>
    <source>
        <strain evidence="7 8">Tp2</strain>
    </source>
</reference>
<dbReference type="EMBL" id="PRKW01000005">
    <property type="protein sequence ID" value="PPB48763.1"/>
    <property type="molecule type" value="Genomic_DNA"/>
</dbReference>
<dbReference type="Gene3D" id="2.70.98.40">
    <property type="entry name" value="Glycoside hydrolase, family 65, N-terminal domain"/>
    <property type="match status" value="1"/>
</dbReference>
<dbReference type="SUPFAM" id="SSF74650">
    <property type="entry name" value="Galactose mutarotase-like"/>
    <property type="match status" value="1"/>
</dbReference>
<dbReference type="SFLD" id="SFLDS00003">
    <property type="entry name" value="Haloacid_Dehalogenase"/>
    <property type="match status" value="1"/>
</dbReference>
<dbReference type="FunFam" id="1.50.10.10:FF:000053">
    <property type="entry name" value="Putative glycosyl hydrolase"/>
    <property type="match status" value="1"/>
</dbReference>
<dbReference type="Proteomes" id="UP000239297">
    <property type="component" value="Unassembled WGS sequence"/>
</dbReference>
<dbReference type="Pfam" id="PF03636">
    <property type="entry name" value="Glyco_hydro_65N"/>
    <property type="match status" value="1"/>
</dbReference>
<keyword evidence="2" id="KW-0326">Glycosidase</keyword>
<dbReference type="Gene3D" id="1.10.150.240">
    <property type="entry name" value="Putative phosphatase, domain 2"/>
    <property type="match status" value="1"/>
</dbReference>
<feature type="domain" description="Glycoside hydrolase family 65 N-terminal" evidence="6">
    <location>
        <begin position="282"/>
        <end position="560"/>
    </location>
</feature>
<evidence type="ECO:0000256" key="3">
    <source>
        <dbReference type="SAM" id="MobiDB-lite"/>
    </source>
</evidence>
<keyword evidence="7" id="KW-0378">Hydrolase</keyword>
<dbReference type="PANTHER" id="PTHR11051:SF8">
    <property type="entry name" value="PROTEIN-GLUCOSYLGALACTOSYLHYDROXYLYSINE GLUCOSIDASE"/>
    <property type="match status" value="1"/>
</dbReference>
<dbReference type="SFLD" id="SFLDG01129">
    <property type="entry name" value="C1.5:_HAD__Beta-PGM__Phosphata"/>
    <property type="match status" value="1"/>
</dbReference>
<dbReference type="PANTHER" id="PTHR11051">
    <property type="entry name" value="GLYCOSYL HYDROLASE-RELATED"/>
    <property type="match status" value="1"/>
</dbReference>
<dbReference type="InterPro" id="IPR037018">
    <property type="entry name" value="GH65_N"/>
</dbReference>
<name>A0A2S5IW20_9MICC</name>
<dbReference type="InterPro" id="IPR005196">
    <property type="entry name" value="Glyco_hydro_65_N"/>
</dbReference>
<evidence type="ECO:0000313" key="7">
    <source>
        <dbReference type="EMBL" id="PPB48763.1"/>
    </source>
</evidence>
<comment type="similarity">
    <text evidence="1">Belongs to the HAD-like hydrolase superfamily. CbbY/CbbZ/Gph/YieH family.</text>
</comment>
<dbReference type="InterPro" id="IPR006439">
    <property type="entry name" value="HAD-SF_hydro_IA"/>
</dbReference>
<gene>
    <name evidence="7" type="ORF">C4K88_13690</name>
</gene>
<dbReference type="InterPro" id="IPR011013">
    <property type="entry name" value="Gal_mutarotase_sf_dom"/>
</dbReference>
<dbReference type="InterPro" id="IPR023214">
    <property type="entry name" value="HAD_sf"/>
</dbReference>
<protein>
    <submittedName>
        <fullName evidence="7">Family 65 glycosyl hydrolase</fullName>
    </submittedName>
</protein>
<dbReference type="InterPro" id="IPR023198">
    <property type="entry name" value="PGP-like_dom2"/>
</dbReference>
<dbReference type="InterPro" id="IPR005195">
    <property type="entry name" value="Glyco_hydro_65_M"/>
</dbReference>
<dbReference type="GO" id="GO:0030246">
    <property type="term" value="F:carbohydrate binding"/>
    <property type="evidence" value="ECO:0007669"/>
    <property type="project" value="InterPro"/>
</dbReference>
<dbReference type="InterPro" id="IPR008928">
    <property type="entry name" value="6-hairpin_glycosidase_sf"/>
</dbReference>
<dbReference type="InterPro" id="IPR012341">
    <property type="entry name" value="6hp_glycosidase-like_sf"/>
</dbReference>
<dbReference type="RefSeq" id="WP_104122164.1">
    <property type="nucleotide sequence ID" value="NZ_PRKW01000005.1"/>
</dbReference>
<dbReference type="Pfam" id="PF03633">
    <property type="entry name" value="Glyco_hydro_65C"/>
    <property type="match status" value="1"/>
</dbReference>
<evidence type="ECO:0000259" key="6">
    <source>
        <dbReference type="Pfam" id="PF03636"/>
    </source>
</evidence>
<dbReference type="SUPFAM" id="SSF56784">
    <property type="entry name" value="HAD-like"/>
    <property type="match status" value="1"/>
</dbReference>
<dbReference type="SUPFAM" id="SSF48208">
    <property type="entry name" value="Six-hairpin glycosidases"/>
    <property type="match status" value="1"/>
</dbReference>
<feature type="domain" description="Glycoside hydrolase family 65 central catalytic" evidence="4">
    <location>
        <begin position="617"/>
        <end position="1011"/>
    </location>
</feature>
<accession>A0A2S5IW20</accession>
<evidence type="ECO:0000259" key="4">
    <source>
        <dbReference type="Pfam" id="PF03632"/>
    </source>
</evidence>
<evidence type="ECO:0000259" key="5">
    <source>
        <dbReference type="Pfam" id="PF03633"/>
    </source>
</evidence>
<evidence type="ECO:0000313" key="8">
    <source>
        <dbReference type="Proteomes" id="UP000239297"/>
    </source>
</evidence>
<dbReference type="Gene3D" id="3.40.50.1000">
    <property type="entry name" value="HAD superfamily/HAD-like"/>
    <property type="match status" value="1"/>
</dbReference>
<dbReference type="GO" id="GO:0004553">
    <property type="term" value="F:hydrolase activity, hydrolyzing O-glycosyl compounds"/>
    <property type="evidence" value="ECO:0007669"/>
    <property type="project" value="TreeGrafter"/>
</dbReference>
<dbReference type="GO" id="GO:0005975">
    <property type="term" value="P:carbohydrate metabolic process"/>
    <property type="evidence" value="ECO:0007669"/>
    <property type="project" value="InterPro"/>
</dbReference>
<dbReference type="InterPro" id="IPR010976">
    <property type="entry name" value="B-phosphoglucomutase_hydrolase"/>
</dbReference>
<dbReference type="GO" id="GO:0016757">
    <property type="term" value="F:glycosyltransferase activity"/>
    <property type="evidence" value="ECO:0007669"/>
    <property type="project" value="UniProtKB-ARBA"/>
</dbReference>
<organism evidence="7 8">
    <name type="scientific">Arthrobacter pityocampae</name>
    <dbReference type="NCBI Taxonomy" id="547334"/>
    <lineage>
        <taxon>Bacteria</taxon>
        <taxon>Bacillati</taxon>
        <taxon>Actinomycetota</taxon>
        <taxon>Actinomycetes</taxon>
        <taxon>Micrococcales</taxon>
        <taxon>Micrococcaceae</taxon>
        <taxon>Arthrobacter</taxon>
    </lineage>
</organism>
<sequence>MGPEARSTDAPAERSRPARRGAGSPTVAGTASPFDAVILDLDGVVTDTASVHRAAWKQLFDAVLADPRIPAGADVRPFDDADYYAWVDGRPREQGVAVFLRSRGIRLTPGTPSDPPDAWTEQGLGAAKNALFVDELRRHGVRAFPGTMELLRRLHESRVPCALVTASRNAGAVLAAAGLDGAFDVVVDGTVAAELGLPGKPDPATFLEAARRLTARPARTVVLEDATSGVAAAHAGGFGLIVGIDRAEQRTALERAGAHLVLDDARQLDMGLVLTHRWHLIYDGFDPWHEGHREALTTLGNGRMAIRGAAPESVADAAHYPGTYLAGVYNRCPERVHGEEAEGEHLVNLPNWLPLDLRLPPGPWWSDGGLTLVAQHRELDLKRAVLFRRAVLEDARGRRLEVHQRRIVSMAQPGMALLETTLTARGWDGPVELRTGIDADVVNGNVPEDAALGGRHLRVVDRGVRSGIESVEVLTRQSRLRIAVAAGMTFTGPDGAPAAVSSTPVLDTGHAAGSDSGSEDWTDGASDGGSAPSRWLQHHAAVLTDGVPLTACKTVAVVSSKDRAVSSPLTAAHAVLARAPGGLGRALAAHEDAWRPLLDLFGFDLHADRQTQFILNLHVFHLLQTLSPHTAELDAGVPARGLHGEGYRGHIFWDDLFVLPLITSRLPSVTRSLLDYRWRRLDAARDRARAAGLDGAMFPWRSGSDGTEDTPPWLYNRFSGQWTPDHSHLQRHGSLAVAYNAWQYYEATADREWILGHGADLIVEVARSFAAAAEFDAGDGRFHLRGVVGPDEYHDGYPGRPGEGIDDNAYTNVLASWVLSRPAGIMDAVRGRDRRDLRRRLHVTGGELERWNRLARLLHVPFHDGVISQFAGYEQLEELDWDRYRRTYGTIERLDLLLGAEGDSTNRYRLSKQADVLMLFYLLGQEQLMRRLRRMGYAPTTGQMARTVEYYLARVSHGSTLSRVAHASVLAASYPERAWATFRDALDSDLDDTQGGTTRTGIHLGAMAGSVDVVQRSFAGLRMHADALVFTPRLPTELQRVSFRIRYRGLPLDITLGHDTLTVVAAESTADAVRVRVGRHLWVVQPGSTVRISLRTGPPPSGA</sequence>
<dbReference type="AlphaFoldDB" id="A0A2S5IW20"/>
<dbReference type="Gene3D" id="1.50.10.10">
    <property type="match status" value="1"/>
</dbReference>
<evidence type="ECO:0000256" key="2">
    <source>
        <dbReference type="ARBA" id="ARBA00023295"/>
    </source>
</evidence>
<dbReference type="NCBIfam" id="TIGR02009">
    <property type="entry name" value="PGMB-YQAB-SF"/>
    <property type="match status" value="1"/>
</dbReference>
<feature type="region of interest" description="Disordered" evidence="3">
    <location>
        <begin position="493"/>
        <end position="531"/>
    </location>
</feature>
<dbReference type="OrthoDB" id="9816160at2"/>
<dbReference type="Pfam" id="PF00702">
    <property type="entry name" value="Hydrolase"/>
    <property type="match status" value="1"/>
</dbReference>
<feature type="region of interest" description="Disordered" evidence="3">
    <location>
        <begin position="1"/>
        <end position="27"/>
    </location>
</feature>
<keyword evidence="8" id="KW-1185">Reference proteome</keyword>
<feature type="domain" description="Glycoside hydrolase family 65 C-terminal" evidence="5">
    <location>
        <begin position="1021"/>
        <end position="1077"/>
    </location>
</feature>
<comment type="caution">
    <text evidence="7">The sequence shown here is derived from an EMBL/GenBank/DDBJ whole genome shotgun (WGS) entry which is preliminary data.</text>
</comment>
<dbReference type="Gene3D" id="2.60.420.10">
    <property type="entry name" value="Maltose phosphorylase, domain 3"/>
    <property type="match status" value="1"/>
</dbReference>
<dbReference type="InterPro" id="IPR036412">
    <property type="entry name" value="HAD-like_sf"/>
</dbReference>
<dbReference type="NCBIfam" id="TIGR01509">
    <property type="entry name" value="HAD-SF-IA-v3"/>
    <property type="match status" value="1"/>
</dbReference>
<dbReference type="InterPro" id="IPR005194">
    <property type="entry name" value="Glyco_hydro_65_C"/>
</dbReference>